<evidence type="ECO:0000256" key="5">
    <source>
        <dbReference type="ARBA" id="ARBA00023180"/>
    </source>
</evidence>
<evidence type="ECO:0000256" key="1">
    <source>
        <dbReference type="ARBA" id="ARBA00007633"/>
    </source>
</evidence>
<evidence type="ECO:0000313" key="11">
    <source>
        <dbReference type="RefSeq" id="XP_033692778.1"/>
    </source>
</evidence>
<protein>
    <submittedName>
        <fullName evidence="11">Tectonic-1 isoform X5</fullName>
    </submittedName>
</protein>
<name>A0A6J3PSK6_TURTR</name>
<organism evidence="10 11">
    <name type="scientific">Tursiops truncatus</name>
    <name type="common">Atlantic bottle-nosed dolphin</name>
    <name type="synonym">Delphinus truncatus</name>
    <dbReference type="NCBI Taxonomy" id="9739"/>
    <lineage>
        <taxon>Eukaryota</taxon>
        <taxon>Metazoa</taxon>
        <taxon>Chordata</taxon>
        <taxon>Craniata</taxon>
        <taxon>Vertebrata</taxon>
        <taxon>Euteleostomi</taxon>
        <taxon>Mammalia</taxon>
        <taxon>Eutheria</taxon>
        <taxon>Laurasiatheria</taxon>
        <taxon>Artiodactyla</taxon>
        <taxon>Whippomorpha</taxon>
        <taxon>Cetacea</taxon>
        <taxon>Odontoceti</taxon>
        <taxon>Delphinidae</taxon>
        <taxon>Tursiops</taxon>
    </lineage>
</organism>
<feature type="compositionally biased region" description="Polar residues" evidence="6">
    <location>
        <begin position="31"/>
        <end position="41"/>
    </location>
</feature>
<keyword evidence="3 7" id="KW-0732">Signal</keyword>
<keyword evidence="10" id="KW-1185">Reference proteome</keyword>
<feature type="domain" description="Tectonic-1-3 N-terminal" evidence="9">
    <location>
        <begin position="70"/>
        <end position="175"/>
    </location>
</feature>
<keyword evidence="4" id="KW-0970">Cilium biogenesis/degradation</keyword>
<feature type="compositionally biased region" description="Pro residues" evidence="6">
    <location>
        <begin position="59"/>
        <end position="69"/>
    </location>
</feature>
<dbReference type="Pfam" id="PF07773">
    <property type="entry name" value="TCTN_DUF1619"/>
    <property type="match status" value="2"/>
</dbReference>
<feature type="region of interest" description="Disordered" evidence="6">
    <location>
        <begin position="31"/>
        <end position="69"/>
    </location>
</feature>
<evidence type="ECO:0000256" key="4">
    <source>
        <dbReference type="ARBA" id="ARBA00022794"/>
    </source>
</evidence>
<evidence type="ECO:0000256" key="6">
    <source>
        <dbReference type="SAM" id="MobiDB-lite"/>
    </source>
</evidence>
<dbReference type="GO" id="GO:1904491">
    <property type="term" value="P:protein localization to ciliary transition zone"/>
    <property type="evidence" value="ECO:0007669"/>
    <property type="project" value="TreeGrafter"/>
</dbReference>
<evidence type="ECO:0000256" key="2">
    <source>
        <dbReference type="ARBA" id="ARBA00011495"/>
    </source>
</evidence>
<feature type="domain" description="Tectonic-1-3" evidence="8">
    <location>
        <begin position="205"/>
        <end position="259"/>
    </location>
</feature>
<dbReference type="PANTHER" id="PTHR14611:SF1">
    <property type="entry name" value="TECTONIC-1"/>
    <property type="match status" value="1"/>
</dbReference>
<dbReference type="PANTHER" id="PTHR14611">
    <property type="entry name" value="TECTONIC FAMILY MEMBER"/>
    <property type="match status" value="1"/>
</dbReference>
<feature type="domain" description="Tectonic-1-3" evidence="8">
    <location>
        <begin position="333"/>
        <end position="515"/>
    </location>
</feature>
<evidence type="ECO:0000259" key="9">
    <source>
        <dbReference type="Pfam" id="PF25752"/>
    </source>
</evidence>
<evidence type="ECO:0000259" key="8">
    <source>
        <dbReference type="Pfam" id="PF07773"/>
    </source>
</evidence>
<dbReference type="InterPro" id="IPR040354">
    <property type="entry name" value="TCTN1-3"/>
</dbReference>
<evidence type="ECO:0000313" key="10">
    <source>
        <dbReference type="Proteomes" id="UP000245320"/>
    </source>
</evidence>
<dbReference type="AlphaFoldDB" id="A0A6J3PSK6"/>
<dbReference type="InterPro" id="IPR057724">
    <property type="entry name" value="TCTN1-3_N"/>
</dbReference>
<comment type="similarity">
    <text evidence="1">Belongs to the tectonic family.</text>
</comment>
<proteinExistence type="inferred from homology"/>
<evidence type="ECO:0000256" key="3">
    <source>
        <dbReference type="ARBA" id="ARBA00022729"/>
    </source>
</evidence>
<keyword evidence="5" id="KW-0325">Glycoprotein</keyword>
<feature type="signal peptide" evidence="7">
    <location>
        <begin position="1"/>
        <end position="24"/>
    </location>
</feature>
<dbReference type="RefSeq" id="XP_033692778.1">
    <property type="nucleotide sequence ID" value="XM_033836887.1"/>
</dbReference>
<dbReference type="GO" id="GO:0036038">
    <property type="term" value="C:MKS complex"/>
    <property type="evidence" value="ECO:0007669"/>
    <property type="project" value="TreeGrafter"/>
</dbReference>
<dbReference type="GO" id="GO:0060271">
    <property type="term" value="P:cilium assembly"/>
    <property type="evidence" value="ECO:0007669"/>
    <property type="project" value="TreeGrafter"/>
</dbReference>
<feature type="chain" id="PRO_5026745777" evidence="7">
    <location>
        <begin position="25"/>
        <end position="542"/>
    </location>
</feature>
<accession>A0A6J3PSK6</accession>
<reference evidence="11" key="1">
    <citation type="submission" date="2025-08" db="UniProtKB">
        <authorList>
            <consortium name="RefSeq"/>
        </authorList>
    </citation>
    <scope>IDENTIFICATION</scope>
    <source>
        <tissue evidence="11">Spleen</tissue>
    </source>
</reference>
<evidence type="ECO:0000256" key="7">
    <source>
        <dbReference type="SAM" id="SignalP"/>
    </source>
</evidence>
<dbReference type="Pfam" id="PF25752">
    <property type="entry name" value="DUF1619_N"/>
    <property type="match status" value="1"/>
</dbReference>
<dbReference type="InterPro" id="IPR011677">
    <property type="entry name" value="TCTN1-3_dom"/>
</dbReference>
<dbReference type="Proteomes" id="UP000245320">
    <property type="component" value="Chromosome 13"/>
</dbReference>
<comment type="subunit">
    <text evidence="2">Part of the tectonic-like complex (also named B9 complex).</text>
</comment>
<dbReference type="CTD" id="79600"/>
<gene>
    <name evidence="11" type="primary">TCTN1</name>
</gene>
<sequence>MELRDLPPLLLLLVDCWASMSAQAGDTPVVTTEALSSTKPAPTTFRPAVSPRPHETPRAPRPSSDPRPTPVTDVAALCVCDLSPALCDVNCCCDPDCSSVDFSVFSACSIPVVMGDSQFCSQKAAIYSLNFTADPPQRVFKLVNQINPSIFCIHITNYKPALSFINPEVPDESNFDKLMKTSDGFSTNAESDVSLTTKPDAPNTAKYEYGVHLQTSHSFLRFPSPLTSSLCTDNNPAAFLVNQAVKCTRRINLEQCTEIETLSLAYYSSPKILRVPGSGTKVKYSLTYTNAGEIIKADVFVLLGAVSSAMVPFQQKFEIYFIQQNTKPVPLSGNPGYVVGLPLAAGFQPQKGSGIMQTTNRYGQLTLLRSTAEQDCLAIAGIRTPVLFGYNMQSGCKLRLTKAIACRLVAQKVESLLKGQGFPDYVAPFGNSQAQDVLDWVPVHFITQTSHMKDSCQLPVALAIEVKWTKYGSLLNPQAKIVNVTANLISSSFPETNSGNKRTILISTAVTFVDVSAPAEAGFRARPTINARLPFNFFFPFV</sequence>